<protein>
    <submittedName>
        <fullName evidence="2">MBL fold metallo-hydrolase</fullName>
    </submittedName>
</protein>
<dbReference type="InterPro" id="IPR001279">
    <property type="entry name" value="Metallo-B-lactamas"/>
</dbReference>
<accession>A0ABS3BLB3</accession>
<keyword evidence="3" id="KW-1185">Reference proteome</keyword>
<dbReference type="InterPro" id="IPR050855">
    <property type="entry name" value="NDM-1-like"/>
</dbReference>
<dbReference type="SUPFAM" id="SSF56281">
    <property type="entry name" value="Metallo-hydrolase/oxidoreductase"/>
    <property type="match status" value="1"/>
</dbReference>
<evidence type="ECO:0000313" key="2">
    <source>
        <dbReference type="EMBL" id="MBN7800097.1"/>
    </source>
</evidence>
<name>A0ABS3BLB3_9BACT</name>
<reference evidence="2 3" key="1">
    <citation type="submission" date="2021-03" db="EMBL/GenBank/DDBJ databases">
        <title>novel species isolated from a fishpond in China.</title>
        <authorList>
            <person name="Lu H."/>
            <person name="Cai Z."/>
        </authorList>
    </citation>
    <scope>NUCLEOTIDE SEQUENCE [LARGE SCALE GENOMIC DNA]</scope>
    <source>
        <strain evidence="2 3">JCM 31546</strain>
    </source>
</reference>
<evidence type="ECO:0000259" key="1">
    <source>
        <dbReference type="SMART" id="SM00849"/>
    </source>
</evidence>
<dbReference type="EMBL" id="JAFKCW010000001">
    <property type="protein sequence ID" value="MBN7800097.1"/>
    <property type="molecule type" value="Genomic_DNA"/>
</dbReference>
<dbReference type="SMART" id="SM00849">
    <property type="entry name" value="Lactamase_B"/>
    <property type="match status" value="1"/>
</dbReference>
<comment type="caution">
    <text evidence="2">The sequence shown here is derived from an EMBL/GenBank/DDBJ whole genome shotgun (WGS) entry which is preliminary data.</text>
</comment>
<dbReference type="RefSeq" id="WP_206568060.1">
    <property type="nucleotide sequence ID" value="NZ_JAFKCW010000001.1"/>
</dbReference>
<evidence type="ECO:0000313" key="3">
    <source>
        <dbReference type="Proteomes" id="UP000664698"/>
    </source>
</evidence>
<proteinExistence type="predicted"/>
<organism evidence="2 3">
    <name type="scientific">Algoriphagus aestuariicola</name>
    <dbReference type="NCBI Taxonomy" id="1852016"/>
    <lineage>
        <taxon>Bacteria</taxon>
        <taxon>Pseudomonadati</taxon>
        <taxon>Bacteroidota</taxon>
        <taxon>Cytophagia</taxon>
        <taxon>Cytophagales</taxon>
        <taxon>Cyclobacteriaceae</taxon>
        <taxon>Algoriphagus</taxon>
    </lineage>
</organism>
<feature type="domain" description="Metallo-beta-lactamase" evidence="1">
    <location>
        <begin position="10"/>
        <end position="189"/>
    </location>
</feature>
<dbReference type="Pfam" id="PF00753">
    <property type="entry name" value="Lactamase_B"/>
    <property type="match status" value="1"/>
</dbReference>
<dbReference type="InterPro" id="IPR036866">
    <property type="entry name" value="RibonucZ/Hydroxyglut_hydro"/>
</dbReference>
<sequence length="191" mass="21512">MEIFNVGNNGVNLYLLKSATHNLLLDSGFPGTLHDLGRALRKTNTKISEIDFLVVTHFHPDHAGLVQELKNKSVTFVILDFQVPFIAKMEHQKKRLLESRNYKPLIQTDNRCITLPQSRRFLEELGIHGEIISTKSHSEDGLALVLDSGEAFIGDLLLENMALELKDPKSLQDWEKLKSLGAKSIFPSHSN</sequence>
<dbReference type="Gene3D" id="3.60.15.10">
    <property type="entry name" value="Ribonuclease Z/Hydroxyacylglutathione hydrolase-like"/>
    <property type="match status" value="1"/>
</dbReference>
<dbReference type="PANTHER" id="PTHR42951">
    <property type="entry name" value="METALLO-BETA-LACTAMASE DOMAIN-CONTAINING"/>
    <property type="match status" value="1"/>
</dbReference>
<gene>
    <name evidence="2" type="ORF">J0A67_04445</name>
</gene>
<dbReference type="Proteomes" id="UP000664698">
    <property type="component" value="Unassembled WGS sequence"/>
</dbReference>